<evidence type="ECO:0000256" key="5">
    <source>
        <dbReference type="ARBA" id="ARBA00023136"/>
    </source>
</evidence>
<reference evidence="7 8" key="1">
    <citation type="submission" date="2020-07" db="EMBL/GenBank/DDBJ databases">
        <title>Genomic Encyclopedia of Type Strains, Phase IV (KMG-IV): sequencing the most valuable type-strain genomes for metagenomic binning, comparative biology and taxonomic classification.</title>
        <authorList>
            <person name="Goeker M."/>
        </authorList>
    </citation>
    <scope>NUCLEOTIDE SEQUENCE [LARGE SCALE GENOMIC DNA]</scope>
    <source>
        <strain evidence="7 8">DSM 45533</strain>
    </source>
</reference>
<keyword evidence="4 6" id="KW-1133">Transmembrane helix</keyword>
<evidence type="ECO:0000256" key="1">
    <source>
        <dbReference type="ARBA" id="ARBA00004370"/>
    </source>
</evidence>
<feature type="transmembrane region" description="Helical" evidence="6">
    <location>
        <begin position="214"/>
        <end position="234"/>
    </location>
</feature>
<dbReference type="InterPro" id="IPR002994">
    <property type="entry name" value="Surf1/Shy1"/>
</dbReference>
<name>A0A7W0CIQ7_9ACTN</name>
<organism evidence="7 8">
    <name type="scientific">Nonomuraea soli</name>
    <dbReference type="NCBI Taxonomy" id="1032476"/>
    <lineage>
        <taxon>Bacteria</taxon>
        <taxon>Bacillati</taxon>
        <taxon>Actinomycetota</taxon>
        <taxon>Actinomycetes</taxon>
        <taxon>Streptosporangiales</taxon>
        <taxon>Streptosporangiaceae</taxon>
        <taxon>Nonomuraea</taxon>
    </lineage>
</organism>
<dbReference type="PANTHER" id="PTHR23427">
    <property type="entry name" value="SURFEIT LOCUS PROTEIN"/>
    <property type="match status" value="1"/>
</dbReference>
<comment type="subcellular location">
    <subcellularLocation>
        <location evidence="6">Cell membrane</location>
        <topology evidence="6">Multi-pass membrane protein</topology>
    </subcellularLocation>
    <subcellularLocation>
        <location evidence="1">Membrane</location>
    </subcellularLocation>
</comment>
<dbReference type="EMBL" id="JACDUR010000003">
    <property type="protein sequence ID" value="MBA2891913.1"/>
    <property type="molecule type" value="Genomic_DNA"/>
</dbReference>
<comment type="caution">
    <text evidence="7">The sequence shown here is derived from an EMBL/GenBank/DDBJ whole genome shotgun (WGS) entry which is preliminary data.</text>
</comment>
<evidence type="ECO:0000256" key="3">
    <source>
        <dbReference type="ARBA" id="ARBA00022692"/>
    </source>
</evidence>
<evidence type="ECO:0000313" key="7">
    <source>
        <dbReference type="EMBL" id="MBA2891913.1"/>
    </source>
</evidence>
<gene>
    <name evidence="7" type="ORF">HNR30_003254</name>
</gene>
<dbReference type="PROSITE" id="PS50895">
    <property type="entry name" value="SURF1"/>
    <property type="match status" value="1"/>
</dbReference>
<dbReference type="GO" id="GO:0005886">
    <property type="term" value="C:plasma membrane"/>
    <property type="evidence" value="ECO:0007669"/>
    <property type="project" value="UniProtKB-SubCell"/>
</dbReference>
<accession>A0A7W0CIQ7</accession>
<keyword evidence="6" id="KW-1003">Cell membrane</keyword>
<evidence type="ECO:0000256" key="4">
    <source>
        <dbReference type="ARBA" id="ARBA00022989"/>
    </source>
</evidence>
<feature type="transmembrane region" description="Helical" evidence="6">
    <location>
        <begin position="12"/>
        <end position="32"/>
    </location>
</feature>
<dbReference type="Proteomes" id="UP000530928">
    <property type="component" value="Unassembled WGS sequence"/>
</dbReference>
<dbReference type="InterPro" id="IPR045214">
    <property type="entry name" value="Surf1/Surf4"/>
</dbReference>
<dbReference type="Pfam" id="PF02104">
    <property type="entry name" value="SURF1"/>
    <property type="match status" value="1"/>
</dbReference>
<feature type="transmembrane region" description="Helical" evidence="6">
    <location>
        <begin position="95"/>
        <end position="116"/>
    </location>
</feature>
<proteinExistence type="inferred from homology"/>
<keyword evidence="8" id="KW-1185">Reference proteome</keyword>
<keyword evidence="3 6" id="KW-0812">Transmembrane</keyword>
<evidence type="ECO:0000313" key="8">
    <source>
        <dbReference type="Proteomes" id="UP000530928"/>
    </source>
</evidence>
<evidence type="ECO:0000256" key="2">
    <source>
        <dbReference type="ARBA" id="ARBA00007165"/>
    </source>
</evidence>
<dbReference type="AlphaFoldDB" id="A0A7W0CIQ7"/>
<protein>
    <recommendedName>
        <fullName evidence="6">SURF1-like protein</fullName>
    </recommendedName>
</protein>
<keyword evidence="5 6" id="KW-0472">Membrane</keyword>
<dbReference type="CDD" id="cd06662">
    <property type="entry name" value="SURF1"/>
    <property type="match status" value="1"/>
</dbReference>
<comment type="similarity">
    <text evidence="2 6">Belongs to the SURF1 family.</text>
</comment>
<dbReference type="PANTHER" id="PTHR23427:SF2">
    <property type="entry name" value="SURFEIT LOCUS PROTEIN 1"/>
    <property type="match status" value="1"/>
</dbReference>
<dbReference type="RefSeq" id="WP_181610663.1">
    <property type="nucleotide sequence ID" value="NZ_BAABAM010000002.1"/>
</dbReference>
<evidence type="ECO:0000256" key="6">
    <source>
        <dbReference type="RuleBase" id="RU363076"/>
    </source>
</evidence>
<sequence length="249" mass="26799">MYRFLLTPRWVILHIVVLLVIPAFVFLGNWQFGRFEERSASSELITGNLGAAPVPFEQVEVGEANKFRTVTATGTFDAAHELVVRRRSQNGRPGFYVVTPLVTAGGQAVLVNRGWVKAAATAETPPDVPVPSAGQVTVTGRLRLSETEETTGIKDREGLPQGQILLINSEALSKRLPYGISGGYVELIAQDPQAQAAPEPVPAPEVGAGGGLNFAYGVQWWLFIGVAIGGWLLLIRREVNDRKAASVAS</sequence>